<evidence type="ECO:0000256" key="4">
    <source>
        <dbReference type="SAM" id="Coils"/>
    </source>
</evidence>
<organism evidence="7 8">
    <name type="scientific">Thalictrum thalictroides</name>
    <name type="common">Rue-anemone</name>
    <name type="synonym">Anemone thalictroides</name>
    <dbReference type="NCBI Taxonomy" id="46969"/>
    <lineage>
        <taxon>Eukaryota</taxon>
        <taxon>Viridiplantae</taxon>
        <taxon>Streptophyta</taxon>
        <taxon>Embryophyta</taxon>
        <taxon>Tracheophyta</taxon>
        <taxon>Spermatophyta</taxon>
        <taxon>Magnoliopsida</taxon>
        <taxon>Ranunculales</taxon>
        <taxon>Ranunculaceae</taxon>
        <taxon>Thalictroideae</taxon>
        <taxon>Thalictrum</taxon>
    </lineage>
</organism>
<dbReference type="InterPro" id="IPR006501">
    <property type="entry name" value="Pectinesterase_inhib_dom"/>
</dbReference>
<dbReference type="Proteomes" id="UP000554482">
    <property type="component" value="Unassembled WGS sequence"/>
</dbReference>
<dbReference type="InterPro" id="IPR035513">
    <property type="entry name" value="Invertase/methylesterase_inhib"/>
</dbReference>
<keyword evidence="4" id="KW-0175">Coiled coil</keyword>
<accession>A0A7J6WFN9</accession>
<dbReference type="AlphaFoldDB" id="A0A7J6WFN9"/>
<dbReference type="SMART" id="SM00856">
    <property type="entry name" value="PMEI"/>
    <property type="match status" value="1"/>
</dbReference>
<keyword evidence="8" id="KW-1185">Reference proteome</keyword>
<feature type="domain" description="Pectinesterase inhibitor" evidence="6">
    <location>
        <begin position="64"/>
        <end position="209"/>
    </location>
</feature>
<dbReference type="FunFam" id="1.20.140.40:FF:000008">
    <property type="entry name" value="Invertase/pectin methylesterase inhibitor family protein"/>
    <property type="match status" value="1"/>
</dbReference>
<reference evidence="7 8" key="1">
    <citation type="submission" date="2020-06" db="EMBL/GenBank/DDBJ databases">
        <title>Transcriptomic and genomic resources for Thalictrum thalictroides and T. hernandezii: Facilitating candidate gene discovery in an emerging model plant lineage.</title>
        <authorList>
            <person name="Arias T."/>
            <person name="Riano-Pachon D.M."/>
            <person name="Di Stilio V.S."/>
        </authorList>
    </citation>
    <scope>NUCLEOTIDE SEQUENCE [LARGE SCALE GENOMIC DNA]</scope>
    <source>
        <strain evidence="8">cv. WT478/WT964</strain>
        <tissue evidence="7">Leaves</tissue>
    </source>
</reference>
<evidence type="ECO:0000259" key="6">
    <source>
        <dbReference type="SMART" id="SM00856"/>
    </source>
</evidence>
<gene>
    <name evidence="7" type="ORF">FRX31_014731</name>
</gene>
<name>A0A7J6WFN9_THATH</name>
<feature type="signal peptide" evidence="5">
    <location>
        <begin position="1"/>
        <end position="26"/>
    </location>
</feature>
<dbReference type="PANTHER" id="PTHR36710">
    <property type="entry name" value="PECTINESTERASE INHIBITOR-LIKE"/>
    <property type="match status" value="1"/>
</dbReference>
<dbReference type="EMBL" id="JABWDY010017001">
    <property type="protein sequence ID" value="KAF5195678.1"/>
    <property type="molecule type" value="Genomic_DNA"/>
</dbReference>
<dbReference type="SUPFAM" id="SSF101148">
    <property type="entry name" value="Plant invertase/pectin methylesterase inhibitor"/>
    <property type="match status" value="1"/>
</dbReference>
<keyword evidence="1 5" id="KW-0732">Signal</keyword>
<evidence type="ECO:0000313" key="7">
    <source>
        <dbReference type="EMBL" id="KAF5195678.1"/>
    </source>
</evidence>
<dbReference type="OrthoDB" id="1899334at2759"/>
<evidence type="ECO:0000313" key="8">
    <source>
        <dbReference type="Proteomes" id="UP000554482"/>
    </source>
</evidence>
<comment type="caution">
    <text evidence="7">The sequence shown here is derived from an EMBL/GenBank/DDBJ whole genome shotgun (WGS) entry which is preliminary data.</text>
</comment>
<proteinExistence type="inferred from homology"/>
<evidence type="ECO:0000256" key="2">
    <source>
        <dbReference type="ARBA" id="ARBA00023157"/>
    </source>
</evidence>
<comment type="similarity">
    <text evidence="3">Belongs to the PMEI family.</text>
</comment>
<dbReference type="CDD" id="cd15801">
    <property type="entry name" value="PMEI-like_1"/>
    <property type="match status" value="1"/>
</dbReference>
<dbReference type="Gene3D" id="1.20.140.40">
    <property type="entry name" value="Invertase/pectin methylesterase inhibitor family protein"/>
    <property type="match status" value="1"/>
</dbReference>
<dbReference type="PANTHER" id="PTHR36710:SF18">
    <property type="entry name" value="PECTINESTERASE INHIBITOR 5-RELATED"/>
    <property type="match status" value="1"/>
</dbReference>
<feature type="chain" id="PRO_5029687490" description="Pectinesterase inhibitor domain-containing protein" evidence="5">
    <location>
        <begin position="27"/>
        <end position="216"/>
    </location>
</feature>
<feature type="coiled-coil region" evidence="4">
    <location>
        <begin position="132"/>
        <end position="159"/>
    </location>
</feature>
<keyword evidence="2" id="KW-1015">Disulfide bond</keyword>
<protein>
    <recommendedName>
        <fullName evidence="6">Pectinesterase inhibitor domain-containing protein</fullName>
    </recommendedName>
</protein>
<dbReference type="InterPro" id="IPR052421">
    <property type="entry name" value="PCW_Enzyme_Inhibitor"/>
</dbReference>
<evidence type="ECO:0000256" key="3">
    <source>
        <dbReference type="ARBA" id="ARBA00038471"/>
    </source>
</evidence>
<dbReference type="GO" id="GO:0046910">
    <property type="term" value="F:pectinesterase inhibitor activity"/>
    <property type="evidence" value="ECO:0007669"/>
    <property type="project" value="UniProtKB-ARBA"/>
</dbReference>
<evidence type="ECO:0000256" key="1">
    <source>
        <dbReference type="ARBA" id="ARBA00022729"/>
    </source>
</evidence>
<sequence>MDSVSRFMLLLPLILSISITPYQVTAKSAAAAKGAAAAANGAAAAANGAAAAANGAAANGAAAAPTDLITKNCQSAVNQELCVRTLKSDPNSKQADAFGLATITLKHALANATAISNQVKKLLAGTPTPYDKARLTDCNENYESAVENLKDTIAAVQSKGLSDATTWLEAAMTDSETCEDGFEEEPVHKSMLADESAIFQQLCGNALVILNSLARH</sequence>
<evidence type="ECO:0000256" key="5">
    <source>
        <dbReference type="SAM" id="SignalP"/>
    </source>
</evidence>
<dbReference type="NCBIfam" id="TIGR01614">
    <property type="entry name" value="PME_inhib"/>
    <property type="match status" value="1"/>
</dbReference>
<dbReference type="Pfam" id="PF04043">
    <property type="entry name" value="PMEI"/>
    <property type="match status" value="1"/>
</dbReference>